<dbReference type="Pfam" id="PF00381">
    <property type="entry name" value="PTS-HPr"/>
    <property type="match status" value="1"/>
</dbReference>
<comment type="caution">
    <text evidence="2">The sequence shown here is derived from an EMBL/GenBank/DDBJ whole genome shotgun (WGS) entry which is preliminary data.</text>
</comment>
<dbReference type="EMBL" id="DWWJ01000192">
    <property type="protein sequence ID" value="HJC41930.1"/>
    <property type="molecule type" value="Genomic_DNA"/>
</dbReference>
<dbReference type="Proteomes" id="UP000823882">
    <property type="component" value="Unassembled WGS sequence"/>
</dbReference>
<proteinExistence type="predicted"/>
<reference evidence="2" key="2">
    <citation type="submission" date="2021-04" db="EMBL/GenBank/DDBJ databases">
        <authorList>
            <person name="Gilroy R."/>
        </authorList>
    </citation>
    <scope>NUCLEOTIDE SEQUENCE</scope>
    <source>
        <strain evidence="2">CHK186-1790</strain>
    </source>
</reference>
<dbReference type="InterPro" id="IPR035895">
    <property type="entry name" value="HPr-like_sf"/>
</dbReference>
<feature type="domain" description="HPr" evidence="1">
    <location>
        <begin position="1"/>
        <end position="78"/>
    </location>
</feature>
<name>A0A9D2P302_9FIRM</name>
<gene>
    <name evidence="2" type="ORF">H9701_10330</name>
</gene>
<dbReference type="AlphaFoldDB" id="A0A9D2P302"/>
<protein>
    <submittedName>
        <fullName evidence="2">HPr family phosphocarrier protein</fullName>
    </submittedName>
</protein>
<organism evidence="2 3">
    <name type="scientific">Candidatus Intestinimonas pullistercoris</name>
    <dbReference type="NCBI Taxonomy" id="2838623"/>
    <lineage>
        <taxon>Bacteria</taxon>
        <taxon>Bacillati</taxon>
        <taxon>Bacillota</taxon>
        <taxon>Clostridia</taxon>
        <taxon>Eubacteriales</taxon>
        <taxon>Intestinimonas</taxon>
    </lineage>
</organism>
<dbReference type="SUPFAM" id="SSF55594">
    <property type="entry name" value="HPr-like"/>
    <property type="match status" value="1"/>
</dbReference>
<sequence>MTTFPVQLTSVSDIKAFVDAANRLDCDVDVACGRYLVNGKSIMGLFSIDLSAPVQVQVHGSQAQSDIFRSAIEKFLVS</sequence>
<dbReference type="PROSITE" id="PS51350">
    <property type="entry name" value="PTS_HPR_DOM"/>
    <property type="match status" value="1"/>
</dbReference>
<evidence type="ECO:0000259" key="1">
    <source>
        <dbReference type="PROSITE" id="PS51350"/>
    </source>
</evidence>
<evidence type="ECO:0000313" key="3">
    <source>
        <dbReference type="Proteomes" id="UP000823882"/>
    </source>
</evidence>
<accession>A0A9D2P302</accession>
<evidence type="ECO:0000313" key="2">
    <source>
        <dbReference type="EMBL" id="HJC41930.1"/>
    </source>
</evidence>
<dbReference type="Gene3D" id="3.30.1340.10">
    <property type="entry name" value="HPr-like"/>
    <property type="match status" value="1"/>
</dbReference>
<reference evidence="2" key="1">
    <citation type="journal article" date="2021" name="PeerJ">
        <title>Extensive microbial diversity within the chicken gut microbiome revealed by metagenomics and culture.</title>
        <authorList>
            <person name="Gilroy R."/>
            <person name="Ravi A."/>
            <person name="Getino M."/>
            <person name="Pursley I."/>
            <person name="Horton D.L."/>
            <person name="Alikhan N.F."/>
            <person name="Baker D."/>
            <person name="Gharbi K."/>
            <person name="Hall N."/>
            <person name="Watson M."/>
            <person name="Adriaenssens E.M."/>
            <person name="Foster-Nyarko E."/>
            <person name="Jarju S."/>
            <person name="Secka A."/>
            <person name="Antonio M."/>
            <person name="Oren A."/>
            <person name="Chaudhuri R.R."/>
            <person name="La Ragione R."/>
            <person name="Hildebrand F."/>
            <person name="Pallen M.J."/>
        </authorList>
    </citation>
    <scope>NUCLEOTIDE SEQUENCE</scope>
    <source>
        <strain evidence="2">CHK186-1790</strain>
    </source>
</reference>
<dbReference type="InterPro" id="IPR000032">
    <property type="entry name" value="HPr-like"/>
</dbReference>